<dbReference type="InterPro" id="IPR002577">
    <property type="entry name" value="HTH_HxlR"/>
</dbReference>
<evidence type="ECO:0000256" key="1">
    <source>
        <dbReference type="ARBA" id="ARBA00023015"/>
    </source>
</evidence>
<protein>
    <submittedName>
        <fullName evidence="5">Helix-turn-helix transcriptional regulator</fullName>
    </submittedName>
</protein>
<keyword evidence="2" id="KW-0238">DNA-binding</keyword>
<dbReference type="Pfam" id="PF01638">
    <property type="entry name" value="HxlR"/>
    <property type="match status" value="1"/>
</dbReference>
<dbReference type="GO" id="GO:0003677">
    <property type="term" value="F:DNA binding"/>
    <property type="evidence" value="ECO:0007669"/>
    <property type="project" value="UniProtKB-KW"/>
</dbReference>
<keyword evidence="1" id="KW-0805">Transcription regulation</keyword>
<accession>A0AAE3K9K1</accession>
<dbReference type="SUPFAM" id="SSF46785">
    <property type="entry name" value="Winged helix' DNA-binding domain"/>
    <property type="match status" value="1"/>
</dbReference>
<evidence type="ECO:0000313" key="5">
    <source>
        <dbReference type="EMBL" id="MCL9817690.1"/>
    </source>
</evidence>
<dbReference type="Proteomes" id="UP001203207">
    <property type="component" value="Unassembled WGS sequence"/>
</dbReference>
<dbReference type="PANTHER" id="PTHR33204:SF37">
    <property type="entry name" value="HTH-TYPE TRANSCRIPTIONAL REGULATOR YODB"/>
    <property type="match status" value="1"/>
</dbReference>
<dbReference type="Gene3D" id="1.10.10.10">
    <property type="entry name" value="Winged helix-like DNA-binding domain superfamily/Winged helix DNA-binding domain"/>
    <property type="match status" value="1"/>
</dbReference>
<organism evidence="5 6">
    <name type="scientific">Natronocalculus amylovorans</name>
    <dbReference type="NCBI Taxonomy" id="2917812"/>
    <lineage>
        <taxon>Archaea</taxon>
        <taxon>Methanobacteriati</taxon>
        <taxon>Methanobacteriota</taxon>
        <taxon>Stenosarchaea group</taxon>
        <taxon>Halobacteria</taxon>
        <taxon>Halobacteriales</taxon>
        <taxon>Haloferacaceae</taxon>
        <taxon>Natronocalculus</taxon>
    </lineage>
</organism>
<keyword evidence="3" id="KW-0804">Transcription</keyword>
<dbReference type="InterPro" id="IPR036390">
    <property type="entry name" value="WH_DNA-bd_sf"/>
</dbReference>
<reference evidence="5" key="2">
    <citation type="submission" date="2022-02" db="EMBL/GenBank/DDBJ databases">
        <authorList>
            <person name="Elcheninov A.G."/>
            <person name="Sorokin D.Y."/>
            <person name="Kublanov I.V."/>
        </authorList>
    </citation>
    <scope>NUCLEOTIDE SEQUENCE</scope>
    <source>
        <strain evidence="5">AArc-St2</strain>
    </source>
</reference>
<keyword evidence="6" id="KW-1185">Reference proteome</keyword>
<sequence length="142" mass="16019">MDRAAMLEAFNSIVTVHDARSLRESLSSREQEQVETTVTELFDLLGKAHAMEILSLFAFADKPLRFSEIESALEIVANTLSVRLQEFVAAGLLSRTKYDEVPPRVEYRPTPKAEALFPVFGYVHIWAIEHELDASKDGENTH</sequence>
<dbReference type="EMBL" id="JAKRVX010000005">
    <property type="protein sequence ID" value="MCL9817690.1"/>
    <property type="molecule type" value="Genomic_DNA"/>
</dbReference>
<comment type="caution">
    <text evidence="5">The sequence shown here is derived from an EMBL/GenBank/DDBJ whole genome shotgun (WGS) entry which is preliminary data.</text>
</comment>
<dbReference type="AlphaFoldDB" id="A0AAE3K9K1"/>
<evidence type="ECO:0000259" key="4">
    <source>
        <dbReference type="PROSITE" id="PS51118"/>
    </source>
</evidence>
<evidence type="ECO:0000313" key="6">
    <source>
        <dbReference type="Proteomes" id="UP001203207"/>
    </source>
</evidence>
<name>A0AAE3K9K1_9EURY</name>
<evidence type="ECO:0000256" key="2">
    <source>
        <dbReference type="ARBA" id="ARBA00023125"/>
    </source>
</evidence>
<evidence type="ECO:0000256" key="3">
    <source>
        <dbReference type="ARBA" id="ARBA00023163"/>
    </source>
</evidence>
<dbReference type="PANTHER" id="PTHR33204">
    <property type="entry name" value="TRANSCRIPTIONAL REGULATOR, MARR FAMILY"/>
    <property type="match status" value="1"/>
</dbReference>
<reference evidence="5" key="1">
    <citation type="journal article" date="2022" name="Syst. Appl. Microbiol.">
        <title>Natronocalculus amylovorans gen. nov., sp. nov., and Natranaeroarchaeum aerophilus sp. nov., dominant culturable amylolytic natronoarchaea from hypersaline soda lakes in southwestern Siberia.</title>
        <authorList>
            <person name="Sorokin D.Y."/>
            <person name="Elcheninov A.G."/>
            <person name="Khizhniak T.V."/>
            <person name="Koenen M."/>
            <person name="Bale N.J."/>
            <person name="Damste J.S.S."/>
            <person name="Kublanov I.V."/>
        </authorList>
    </citation>
    <scope>NUCLEOTIDE SEQUENCE</scope>
    <source>
        <strain evidence="5">AArc-St2</strain>
    </source>
</reference>
<gene>
    <name evidence="5" type="ORF">AArcSt2_12115</name>
</gene>
<dbReference type="InterPro" id="IPR036388">
    <property type="entry name" value="WH-like_DNA-bd_sf"/>
</dbReference>
<dbReference type="PROSITE" id="PS51118">
    <property type="entry name" value="HTH_HXLR"/>
    <property type="match status" value="1"/>
</dbReference>
<proteinExistence type="predicted"/>
<dbReference type="RefSeq" id="WP_250584967.1">
    <property type="nucleotide sequence ID" value="NZ_JAKRVX010000005.1"/>
</dbReference>
<feature type="domain" description="HTH hxlR-type" evidence="4">
    <location>
        <begin position="36"/>
        <end position="135"/>
    </location>
</feature>